<dbReference type="Proteomes" id="UP000623129">
    <property type="component" value="Unassembled WGS sequence"/>
</dbReference>
<gene>
    <name evidence="1" type="ORF">FCM35_KLT21274</name>
</gene>
<comment type="caution">
    <text evidence="1">The sequence shown here is derived from an EMBL/GenBank/DDBJ whole genome shotgun (WGS) entry which is preliminary data.</text>
</comment>
<protein>
    <submittedName>
        <fullName evidence="1">Uncharacterized protein</fullName>
    </submittedName>
</protein>
<reference evidence="1" key="1">
    <citation type="submission" date="2020-01" db="EMBL/GenBank/DDBJ databases">
        <title>Genome sequence of Kobresia littledalei, the first chromosome-level genome in the family Cyperaceae.</title>
        <authorList>
            <person name="Qu G."/>
        </authorList>
    </citation>
    <scope>NUCLEOTIDE SEQUENCE</scope>
    <source>
        <strain evidence="1">C.B.Clarke</strain>
        <tissue evidence="1">Leaf</tissue>
    </source>
</reference>
<organism evidence="1 2">
    <name type="scientific">Carex littledalei</name>
    <dbReference type="NCBI Taxonomy" id="544730"/>
    <lineage>
        <taxon>Eukaryota</taxon>
        <taxon>Viridiplantae</taxon>
        <taxon>Streptophyta</taxon>
        <taxon>Embryophyta</taxon>
        <taxon>Tracheophyta</taxon>
        <taxon>Spermatophyta</taxon>
        <taxon>Magnoliopsida</taxon>
        <taxon>Liliopsida</taxon>
        <taxon>Poales</taxon>
        <taxon>Cyperaceae</taxon>
        <taxon>Cyperoideae</taxon>
        <taxon>Cariceae</taxon>
        <taxon>Carex</taxon>
        <taxon>Carex subgen. Euthyceras</taxon>
    </lineage>
</organism>
<proteinExistence type="predicted"/>
<accession>A0A833QUK7</accession>
<sequence>MESHPSSFSTATLSLSDSLCEVVSTKDAVHRQWIRHHGHNQRVQLSSSCETPGAKEMESEWWMWQEYRVQRGTGWVIGSGKGLALGGSDPRRDLHQAALIENLQHRRQEERRGDNLKEWQITNFLFWGGNFLISMFWSGIQKIFPY</sequence>
<dbReference type="EMBL" id="SWLB01000009">
    <property type="protein sequence ID" value="KAF3334670.1"/>
    <property type="molecule type" value="Genomic_DNA"/>
</dbReference>
<dbReference type="AlphaFoldDB" id="A0A833QUK7"/>
<evidence type="ECO:0000313" key="2">
    <source>
        <dbReference type="Proteomes" id="UP000623129"/>
    </source>
</evidence>
<name>A0A833QUK7_9POAL</name>
<evidence type="ECO:0000313" key="1">
    <source>
        <dbReference type="EMBL" id="KAF3334670.1"/>
    </source>
</evidence>
<keyword evidence="2" id="KW-1185">Reference proteome</keyword>